<dbReference type="InterPro" id="IPR022280">
    <property type="entry name" value="PRTRC_protein-B"/>
</dbReference>
<dbReference type="EMBL" id="CABR01000137">
    <property type="protein sequence ID" value="CBI11353.1"/>
    <property type="molecule type" value="Genomic_DNA"/>
</dbReference>
<evidence type="ECO:0000313" key="2">
    <source>
        <dbReference type="EMBL" id="CBI11353.1"/>
    </source>
</evidence>
<dbReference type="InterPro" id="IPR032787">
    <property type="entry name" value="Prok-E2_D"/>
</dbReference>
<name>E6QVT0_9ZZZZ</name>
<comment type="caution">
    <text evidence="2">The sequence shown here is derived from an EMBL/GenBank/DDBJ whole genome shotgun (WGS) entry which is preliminary data.</text>
</comment>
<evidence type="ECO:0008006" key="3">
    <source>
        <dbReference type="Google" id="ProtNLM"/>
    </source>
</evidence>
<protein>
    <recommendedName>
        <fullName evidence="3">PRTRC system protein B</fullName>
    </recommendedName>
</protein>
<accession>E6QVT0</accession>
<reference evidence="2" key="1">
    <citation type="submission" date="2009-10" db="EMBL/GenBank/DDBJ databases">
        <title>Diversity of trophic interactions inside an arsenic-rich microbial ecosystem.</title>
        <authorList>
            <person name="Bertin P.N."/>
            <person name="Heinrich-Salmeron A."/>
            <person name="Pelletier E."/>
            <person name="Goulhen-Chollet F."/>
            <person name="Arsene-Ploetze F."/>
            <person name="Gallien S."/>
            <person name="Calteau A."/>
            <person name="Vallenet D."/>
            <person name="Casiot C."/>
            <person name="Chane-Woon-Ming B."/>
            <person name="Giloteaux L."/>
            <person name="Barakat M."/>
            <person name="Bonnefoy V."/>
            <person name="Bruneel O."/>
            <person name="Chandler M."/>
            <person name="Cleiss J."/>
            <person name="Duran R."/>
            <person name="Elbaz-Poulichet F."/>
            <person name="Fonknechten N."/>
            <person name="Lauga B."/>
            <person name="Mornico D."/>
            <person name="Ortet P."/>
            <person name="Schaeffer C."/>
            <person name="Siguier P."/>
            <person name="Alexander Thil Smith A."/>
            <person name="Van Dorsselaer A."/>
            <person name="Weissenbach J."/>
            <person name="Medigue C."/>
            <person name="Le Paslier D."/>
        </authorList>
    </citation>
    <scope>NUCLEOTIDE SEQUENCE</scope>
</reference>
<evidence type="ECO:0000256" key="1">
    <source>
        <dbReference type="SAM" id="MobiDB-lite"/>
    </source>
</evidence>
<feature type="region of interest" description="Disordered" evidence="1">
    <location>
        <begin position="202"/>
        <end position="227"/>
    </location>
</feature>
<dbReference type="AlphaFoldDB" id="E6QVT0"/>
<proteinExistence type="predicted"/>
<sequence length="227" mass="24777">MLQATVDIGKSEIHLHKAILLYGSQSESRSSPSITYASLHDVTMRLGRPVIEAGESITREALGSALKDLTGSSPLELLDDRILAFNGVTLVFWVPPRKRKVWFECADPMGKRSGVTPHPGLIFVVNNQLHVYAVKGASRPRADTEVFCGPYLNTYKGGDICMGNVQLPKAQPSQASSIADAFFQSVFTHTNNRCSIHRKIFHEPKGPKSRRPNDVVGSRTGIPPASA</sequence>
<organism evidence="2">
    <name type="scientific">mine drainage metagenome</name>
    <dbReference type="NCBI Taxonomy" id="410659"/>
    <lineage>
        <taxon>unclassified sequences</taxon>
        <taxon>metagenomes</taxon>
        <taxon>ecological metagenomes</taxon>
    </lineage>
</organism>
<dbReference type="NCBIfam" id="TIGR03737">
    <property type="entry name" value="PRTRC_B"/>
    <property type="match status" value="1"/>
</dbReference>
<dbReference type="Pfam" id="PF14460">
    <property type="entry name" value="Prok-E2_D"/>
    <property type="match status" value="1"/>
</dbReference>
<gene>
    <name evidence="2" type="ORF">CARN7_2176</name>
</gene>